<keyword evidence="7 12" id="KW-0489">Methyltransferase</keyword>
<dbReference type="NCBIfam" id="TIGR00046">
    <property type="entry name" value="RsmE family RNA methyltransferase"/>
    <property type="match status" value="1"/>
</dbReference>
<dbReference type="InterPro" id="IPR006700">
    <property type="entry name" value="RsmE"/>
</dbReference>
<dbReference type="PIRSF" id="PIRSF015601">
    <property type="entry name" value="MTase_slr0722"/>
    <property type="match status" value="1"/>
</dbReference>
<dbReference type="RefSeq" id="WP_127351949.1">
    <property type="nucleotide sequence ID" value="NZ_CP034791.1"/>
</dbReference>
<dbReference type="KEGG" id="ccha:ELD05_07545"/>
<dbReference type="GO" id="GO:0070042">
    <property type="term" value="F:rRNA (uridine-N3-)-methyltransferase activity"/>
    <property type="evidence" value="ECO:0007669"/>
    <property type="project" value="TreeGrafter"/>
</dbReference>
<dbReference type="PANTHER" id="PTHR30027:SF3">
    <property type="entry name" value="16S RRNA (URACIL(1498)-N(3))-METHYLTRANSFERASE"/>
    <property type="match status" value="1"/>
</dbReference>
<comment type="function">
    <text evidence="10 12">Specifically methylates the N3 position of the uracil ring of uridine 1498 (m3U1498) in 16S rRNA. Acts on the fully assembled 30S ribosomal subunit.</text>
</comment>
<evidence type="ECO:0000313" key="15">
    <source>
        <dbReference type="EMBL" id="AZT90510.1"/>
    </source>
</evidence>
<comment type="subcellular location">
    <subcellularLocation>
        <location evidence="1 12">Cytoplasm</location>
    </subcellularLocation>
</comment>
<proteinExistence type="inferred from homology"/>
<protein>
    <recommendedName>
        <fullName evidence="4 12">Ribosomal RNA small subunit methyltransferase E</fullName>
        <ecNumber evidence="3 12">2.1.1.193</ecNumber>
    </recommendedName>
</protein>
<organism evidence="15 16">
    <name type="scientific">Caldicellulosiruptor changbaiensis</name>
    <dbReference type="NCBI Taxonomy" id="1222016"/>
    <lineage>
        <taxon>Bacteria</taxon>
        <taxon>Bacillati</taxon>
        <taxon>Bacillota</taxon>
        <taxon>Bacillota incertae sedis</taxon>
        <taxon>Caldicellulosiruptorales</taxon>
        <taxon>Caldicellulosiruptoraceae</taxon>
        <taxon>Caldicellulosiruptor</taxon>
    </lineage>
</organism>
<dbReference type="SUPFAM" id="SSF75217">
    <property type="entry name" value="alpha/beta knot"/>
    <property type="match status" value="1"/>
</dbReference>
<evidence type="ECO:0000256" key="2">
    <source>
        <dbReference type="ARBA" id="ARBA00005528"/>
    </source>
</evidence>
<evidence type="ECO:0000259" key="13">
    <source>
        <dbReference type="Pfam" id="PF04452"/>
    </source>
</evidence>
<dbReference type="Pfam" id="PF20260">
    <property type="entry name" value="PUA_4"/>
    <property type="match status" value="1"/>
</dbReference>
<dbReference type="InterPro" id="IPR029026">
    <property type="entry name" value="tRNA_m1G_MTases_N"/>
</dbReference>
<keyword evidence="16" id="KW-1185">Reference proteome</keyword>
<sequence>MPIFFIESKNIINDTAYITDKDDINHIVKVLRKREGEALNLCDGVFDYKAKILEVSKDRIKAVIEEKVLNQREPQKDVFLFQCIIKNQKMDIIIQKATELGVKTLVPVISKRVVIDISEKEEKKIQRWQKIAKESQKQCLRPYSPQIQRPIEIGRVKDFLDELDLLIIPYEKENKKTYLDIHSNINRVGILIGPEGGFEEEEIEIFKDLQKVRIVSLGKRILRSETAAISVISIVMHLLGEM</sequence>
<accession>A0A3T0D5Z6</accession>
<gene>
    <name evidence="15" type="ORF">ELD05_07545</name>
</gene>
<feature type="domain" description="Ribosomal RNA small subunit methyltransferase E methyltransferase" evidence="13">
    <location>
        <begin position="74"/>
        <end position="235"/>
    </location>
</feature>
<evidence type="ECO:0000256" key="12">
    <source>
        <dbReference type="PIRNR" id="PIRNR015601"/>
    </source>
</evidence>
<evidence type="ECO:0000256" key="5">
    <source>
        <dbReference type="ARBA" id="ARBA00022490"/>
    </source>
</evidence>
<dbReference type="CDD" id="cd18084">
    <property type="entry name" value="RsmE-like"/>
    <property type="match status" value="1"/>
</dbReference>
<dbReference type="PANTHER" id="PTHR30027">
    <property type="entry name" value="RIBOSOMAL RNA SMALL SUBUNIT METHYLTRANSFERASE E"/>
    <property type="match status" value="1"/>
</dbReference>
<evidence type="ECO:0000256" key="7">
    <source>
        <dbReference type="ARBA" id="ARBA00022603"/>
    </source>
</evidence>
<dbReference type="GO" id="GO:0070475">
    <property type="term" value="P:rRNA base methylation"/>
    <property type="evidence" value="ECO:0007669"/>
    <property type="project" value="TreeGrafter"/>
</dbReference>
<dbReference type="InterPro" id="IPR015947">
    <property type="entry name" value="PUA-like_sf"/>
</dbReference>
<evidence type="ECO:0000256" key="9">
    <source>
        <dbReference type="ARBA" id="ARBA00022691"/>
    </source>
</evidence>
<keyword evidence="9 12" id="KW-0949">S-adenosyl-L-methionine</keyword>
<dbReference type="Pfam" id="PF04452">
    <property type="entry name" value="Methyltrans_RNA"/>
    <property type="match status" value="1"/>
</dbReference>
<evidence type="ECO:0000256" key="1">
    <source>
        <dbReference type="ARBA" id="ARBA00004496"/>
    </source>
</evidence>
<dbReference type="Proteomes" id="UP000282930">
    <property type="component" value="Chromosome"/>
</dbReference>
<evidence type="ECO:0000313" key="16">
    <source>
        <dbReference type="Proteomes" id="UP000282930"/>
    </source>
</evidence>
<feature type="domain" description="Ribosomal RNA small subunit methyltransferase E PUA-like" evidence="14">
    <location>
        <begin position="19"/>
        <end position="65"/>
    </location>
</feature>
<reference evidence="15 16" key="1">
    <citation type="submission" date="2018-12" db="EMBL/GenBank/DDBJ databases">
        <title>Genome sequence from the cellulolytic species, Caldicellulosiruptor changbaiensis.</title>
        <authorList>
            <person name="Blumer-Schuette S.E."/>
            <person name="Mendoza C."/>
        </authorList>
    </citation>
    <scope>NUCLEOTIDE SEQUENCE [LARGE SCALE GENOMIC DNA]</scope>
    <source>
        <strain evidence="15 16">CBS-Z</strain>
    </source>
</reference>
<evidence type="ECO:0000259" key="14">
    <source>
        <dbReference type="Pfam" id="PF20260"/>
    </source>
</evidence>
<dbReference type="SUPFAM" id="SSF88697">
    <property type="entry name" value="PUA domain-like"/>
    <property type="match status" value="1"/>
</dbReference>
<dbReference type="Gene3D" id="3.40.1280.10">
    <property type="match status" value="1"/>
</dbReference>
<name>A0A3T0D5Z6_9FIRM</name>
<dbReference type="InterPro" id="IPR046886">
    <property type="entry name" value="RsmE_MTase_dom"/>
</dbReference>
<comment type="catalytic activity">
    <reaction evidence="11 12">
        <text>uridine(1498) in 16S rRNA + S-adenosyl-L-methionine = N(3)-methyluridine(1498) in 16S rRNA + S-adenosyl-L-homocysteine + H(+)</text>
        <dbReference type="Rhea" id="RHEA:42920"/>
        <dbReference type="Rhea" id="RHEA-COMP:10283"/>
        <dbReference type="Rhea" id="RHEA-COMP:10284"/>
        <dbReference type="ChEBI" id="CHEBI:15378"/>
        <dbReference type="ChEBI" id="CHEBI:57856"/>
        <dbReference type="ChEBI" id="CHEBI:59789"/>
        <dbReference type="ChEBI" id="CHEBI:65315"/>
        <dbReference type="ChEBI" id="CHEBI:74502"/>
        <dbReference type="EC" id="2.1.1.193"/>
    </reaction>
</comment>
<dbReference type="InterPro" id="IPR029028">
    <property type="entry name" value="Alpha/beta_knot_MTases"/>
</dbReference>
<dbReference type="GO" id="GO:0005737">
    <property type="term" value="C:cytoplasm"/>
    <property type="evidence" value="ECO:0007669"/>
    <property type="project" value="UniProtKB-SubCell"/>
</dbReference>
<evidence type="ECO:0000256" key="6">
    <source>
        <dbReference type="ARBA" id="ARBA00022552"/>
    </source>
</evidence>
<evidence type="ECO:0000256" key="10">
    <source>
        <dbReference type="ARBA" id="ARBA00025699"/>
    </source>
</evidence>
<evidence type="ECO:0000256" key="3">
    <source>
        <dbReference type="ARBA" id="ARBA00012328"/>
    </source>
</evidence>
<comment type="similarity">
    <text evidence="2 12">Belongs to the RNA methyltransferase RsmE family.</text>
</comment>
<dbReference type="EMBL" id="CP034791">
    <property type="protein sequence ID" value="AZT90510.1"/>
    <property type="molecule type" value="Genomic_DNA"/>
</dbReference>
<dbReference type="AlphaFoldDB" id="A0A3T0D5Z6"/>
<dbReference type="InterPro" id="IPR046887">
    <property type="entry name" value="RsmE_PUA-like"/>
</dbReference>
<evidence type="ECO:0000256" key="8">
    <source>
        <dbReference type="ARBA" id="ARBA00022679"/>
    </source>
</evidence>
<evidence type="ECO:0000256" key="11">
    <source>
        <dbReference type="ARBA" id="ARBA00047944"/>
    </source>
</evidence>
<keyword evidence="8 12" id="KW-0808">Transferase</keyword>
<evidence type="ECO:0000256" key="4">
    <source>
        <dbReference type="ARBA" id="ARBA00013673"/>
    </source>
</evidence>
<keyword evidence="5 12" id="KW-0963">Cytoplasm</keyword>
<keyword evidence="6 12" id="KW-0698">rRNA processing</keyword>
<dbReference type="EC" id="2.1.1.193" evidence="3 12"/>